<dbReference type="EMBL" id="SADE01000001">
    <property type="protein sequence ID" value="RVU38070.1"/>
    <property type="molecule type" value="Genomic_DNA"/>
</dbReference>
<sequence>MDLSAIVPEPDRPPRAGDDHAATVGLERWLEAAQSAERAAEAEAFLAAPGGKQILDALFGNSPFLTQLAVKEVGFLLDLPDTGYVGARDAIFEGIRQINPAEPQAATSKALRIAKRQAALLIALADLTGAWKLHEITGTLSLLAEHCLNASVRHALGSLVASGKIDVELDGDTLDNCGYMLLGMGKLGAGELNYSSDIDIIALYEPERLKPKDSDRLRQDMVRATQTIVNLMHERTANGYVFRTDLRLRPDPGMTPLAMTVGAAESYYETIGQNWERAAMIKARPVAGDCDLGYRFLEHIRPFVWRKHLDFAAVADIHSIKRQINAHRGGGQVAIEGHNVKLGRGGIREIEFFAQTQQLIWGGRTPSLRMRKTLEAIDQLAEEGHTTHEAAARLRESYDFLRTLEHRLQMVMDEQTQKMPATWEGVDAIGVFMGYDDADAFRADLLRHLRQVEQEYSQLFEDEPDLGSGGRSLVFTGVEDDPETVETLTDMGFEDASHVIGRIRVWHHGRYRSTRSERARQLLTELMPRLLESLAATTNPMQAFNRFDDFLGELPSGVQLLSLFHSNPSLLDMVSEIMGNAPRLAIWLSRHPSLLDGVISDDWSTDEADRREMKQTLDHALGQARDFQDILDIVIRWANDRRFQTGVELLQGRRTGEEAGPILTSVAETAVGALTESVTREFRDPHGGWPGESAEGETGLAVLAFGKLGGREMAPMSDLDLVFVYNVPADIDGSDGTRALTPMVYFSRLGQRLVTAITSQTGEGNLYEVDTRLRPNGRSGPVCTQFDGFKNYYQGEAWTWEFMALTRARTIYGPAGLQTVLTRIIEDAIRQPRDAKALVRDVDTMRQRIRKQYPGDKPWEIKHRHGGLVDIEFISQYLQLRYAAEGKDILSTNTGTALVKLADAGYLDDTVAEELRSALRLWRNLQAAIRLTAQEGLDEEKAPDGQKALLAHCGGFEDFPSLRAHIAEVAETVQQRYQEIIAEPAEQARVELGAGDGSQGEFGDPGHSSGKT</sequence>
<evidence type="ECO:0000313" key="12">
    <source>
        <dbReference type="Proteomes" id="UP000287447"/>
    </source>
</evidence>
<dbReference type="InterPro" id="IPR023057">
    <property type="entry name" value="GlnE"/>
</dbReference>
<dbReference type="InterPro" id="IPR013546">
    <property type="entry name" value="PII_UdlTrfase/GS_AdlTrfase"/>
</dbReference>
<dbReference type="InterPro" id="IPR005190">
    <property type="entry name" value="GlnE_rpt_dom"/>
</dbReference>
<keyword evidence="5 7" id="KW-0460">Magnesium</keyword>
<evidence type="ECO:0000256" key="6">
    <source>
        <dbReference type="ARBA" id="ARBA00023268"/>
    </source>
</evidence>
<evidence type="ECO:0000256" key="2">
    <source>
        <dbReference type="ARBA" id="ARBA00022695"/>
    </source>
</evidence>
<dbReference type="Gene3D" id="1.20.120.1510">
    <property type="match status" value="1"/>
</dbReference>
<evidence type="ECO:0000256" key="4">
    <source>
        <dbReference type="ARBA" id="ARBA00022840"/>
    </source>
</evidence>
<comment type="caution">
    <text evidence="11">The sequence shown here is derived from an EMBL/GenBank/DDBJ whole genome shotgun (WGS) entry which is preliminary data.</text>
</comment>
<feature type="region of interest" description="Adenylyl transferase" evidence="7">
    <location>
        <begin position="467"/>
        <end position="1012"/>
    </location>
</feature>
<dbReference type="PANTHER" id="PTHR30621">
    <property type="entry name" value="GLUTAMINE SYNTHETASE ADENYLYLTRANSFERASE"/>
    <property type="match status" value="1"/>
</dbReference>
<dbReference type="GO" id="GO:0000287">
    <property type="term" value="F:magnesium ion binding"/>
    <property type="evidence" value="ECO:0007669"/>
    <property type="project" value="UniProtKB-UniRule"/>
</dbReference>
<comment type="cofactor">
    <cofactor evidence="7">
        <name>Mg(2+)</name>
        <dbReference type="ChEBI" id="CHEBI:18420"/>
    </cofactor>
</comment>
<dbReference type="GO" id="GO:0047388">
    <property type="term" value="F:[glutamine synthetase]-adenylyl-L-tyrosine phosphorylase activity"/>
    <property type="evidence" value="ECO:0007669"/>
    <property type="project" value="UniProtKB-EC"/>
</dbReference>
<dbReference type="SUPFAM" id="SSF81301">
    <property type="entry name" value="Nucleotidyltransferase"/>
    <property type="match status" value="2"/>
</dbReference>
<comment type="function">
    <text evidence="7">Involved in the regulation of glutamine synthetase GlnA, a key enzyme in the process to assimilate ammonia. When cellular nitrogen levels are high, the C-terminal adenylyl transferase (AT) inactivates GlnA by covalent transfer of an adenylyl group from ATP to specific tyrosine residue of GlnA, thus reducing its activity. Conversely, when nitrogen levels are low, the N-terminal adenylyl removase (AR) activates GlnA by removing the adenylyl group by phosphorolysis, increasing its activity. The regulatory region of GlnE binds the signal transduction protein PII (GlnB) which indicates the nitrogen status of the cell.</text>
</comment>
<dbReference type="EC" id="2.7.7.42" evidence="7"/>
<evidence type="ECO:0000259" key="9">
    <source>
        <dbReference type="Pfam" id="PF03710"/>
    </source>
</evidence>
<feature type="domain" description="PII-uridylyltransferase/Glutamine-synthetase adenylyltransferase" evidence="10">
    <location>
        <begin position="321"/>
        <end position="460"/>
    </location>
</feature>
<dbReference type="GO" id="GO:0000820">
    <property type="term" value="P:regulation of glutamine family amino acid metabolic process"/>
    <property type="evidence" value="ECO:0007669"/>
    <property type="project" value="UniProtKB-UniRule"/>
</dbReference>
<feature type="domain" description="Glutamate-ammonia ligase adenylyltransferase repeated" evidence="9">
    <location>
        <begin position="574"/>
        <end position="819"/>
    </location>
</feature>
<dbReference type="GO" id="GO:0008882">
    <property type="term" value="F:[glutamate-ammonia-ligase] adenylyltransferase activity"/>
    <property type="evidence" value="ECO:0007669"/>
    <property type="project" value="UniProtKB-UniRule"/>
</dbReference>
<protein>
    <recommendedName>
        <fullName evidence="7">Bifunctional glutamine synthetase adenylyltransferase/adenylyl-removing enzyme</fullName>
    </recommendedName>
    <alternativeName>
        <fullName evidence="7">ATP:glutamine synthetase adenylyltransferase</fullName>
    </alternativeName>
    <alternativeName>
        <fullName evidence="7">ATase</fullName>
    </alternativeName>
    <domain>
        <recommendedName>
            <fullName evidence="7">Glutamine synthetase adenylyl-L-tyrosine phosphorylase</fullName>
            <ecNumber evidence="7">2.7.7.89</ecNumber>
        </recommendedName>
        <alternativeName>
            <fullName evidence="7">Adenylyl removase</fullName>
            <shortName evidence="7">AR</shortName>
            <shortName evidence="7">AT-N</shortName>
        </alternativeName>
    </domain>
    <domain>
        <recommendedName>
            <fullName evidence="7">Glutamine synthetase adenylyl transferase</fullName>
            <ecNumber evidence="7">2.7.7.42</ecNumber>
        </recommendedName>
        <alternativeName>
            <fullName evidence="7">Adenylyl transferase</fullName>
            <shortName evidence="7">AT</shortName>
            <shortName evidence="7">AT-C</shortName>
        </alternativeName>
    </domain>
</protein>
<keyword evidence="4 7" id="KW-0067">ATP-binding</keyword>
<accession>A0A3S3UQB9</accession>
<feature type="region of interest" description="Adenylyl removase" evidence="7">
    <location>
        <begin position="1"/>
        <end position="464"/>
    </location>
</feature>
<evidence type="ECO:0000256" key="7">
    <source>
        <dbReference type="HAMAP-Rule" id="MF_00802"/>
    </source>
</evidence>
<comment type="catalytic activity">
    <reaction evidence="7">
        <text>[glutamine synthetase]-O(4)-(5'-adenylyl)-L-tyrosine + phosphate = [glutamine synthetase]-L-tyrosine + ADP</text>
        <dbReference type="Rhea" id="RHEA:43716"/>
        <dbReference type="Rhea" id="RHEA-COMP:10660"/>
        <dbReference type="Rhea" id="RHEA-COMP:10661"/>
        <dbReference type="ChEBI" id="CHEBI:43474"/>
        <dbReference type="ChEBI" id="CHEBI:46858"/>
        <dbReference type="ChEBI" id="CHEBI:83624"/>
        <dbReference type="ChEBI" id="CHEBI:456216"/>
        <dbReference type="EC" id="2.7.7.89"/>
    </reaction>
</comment>
<dbReference type="PANTHER" id="PTHR30621:SF0">
    <property type="entry name" value="BIFUNCTIONAL GLUTAMINE SYNTHETASE ADENYLYLTRANSFERASE_ADENYLYL-REMOVING ENZYME"/>
    <property type="match status" value="1"/>
</dbReference>
<dbReference type="NCBIfam" id="NF010706">
    <property type="entry name" value="PRK14108.1"/>
    <property type="match status" value="1"/>
</dbReference>
<dbReference type="Proteomes" id="UP000287447">
    <property type="component" value="Unassembled WGS sequence"/>
</dbReference>
<feature type="domain" description="Glutamate-ammonia ligase adenylyltransferase repeated" evidence="9">
    <location>
        <begin position="55"/>
        <end position="298"/>
    </location>
</feature>
<dbReference type="GO" id="GO:0005829">
    <property type="term" value="C:cytosol"/>
    <property type="evidence" value="ECO:0007669"/>
    <property type="project" value="TreeGrafter"/>
</dbReference>
<dbReference type="AlphaFoldDB" id="A0A3S3UQB9"/>
<evidence type="ECO:0000256" key="1">
    <source>
        <dbReference type="ARBA" id="ARBA00022679"/>
    </source>
</evidence>
<feature type="region of interest" description="Disordered" evidence="8">
    <location>
        <begin position="987"/>
        <end position="1012"/>
    </location>
</feature>
<dbReference type="SUPFAM" id="SSF81593">
    <property type="entry name" value="Nucleotidyltransferase substrate binding subunit/domain"/>
    <property type="match status" value="2"/>
</dbReference>
<dbReference type="Pfam" id="PF08335">
    <property type="entry name" value="GlnD_UR_UTase"/>
    <property type="match status" value="2"/>
</dbReference>
<feature type="domain" description="PII-uridylyltransferase/Glutamine-synthetase adenylyltransferase" evidence="10">
    <location>
        <begin position="858"/>
        <end position="980"/>
    </location>
</feature>
<keyword evidence="12" id="KW-1185">Reference proteome</keyword>
<dbReference type="CDD" id="cd05401">
    <property type="entry name" value="NT_GlnE_GlnD_like"/>
    <property type="match status" value="2"/>
</dbReference>
<dbReference type="HAMAP" id="MF_00802">
    <property type="entry name" value="GlnE"/>
    <property type="match status" value="1"/>
</dbReference>
<dbReference type="Gene3D" id="3.30.460.10">
    <property type="entry name" value="Beta Polymerase, domain 2"/>
    <property type="match status" value="2"/>
</dbReference>
<evidence type="ECO:0000256" key="3">
    <source>
        <dbReference type="ARBA" id="ARBA00022741"/>
    </source>
</evidence>
<reference evidence="12" key="1">
    <citation type="submission" date="2019-01" db="EMBL/GenBank/DDBJ databases">
        <title>Gri0909 isolated from a small marine red alga.</title>
        <authorList>
            <person name="Kim J."/>
            <person name="Jeong S.E."/>
            <person name="Jeon C.O."/>
        </authorList>
    </citation>
    <scope>NUCLEOTIDE SEQUENCE [LARGE SCALE GENOMIC DNA]</scope>
    <source>
        <strain evidence="12">Gri0909</strain>
    </source>
</reference>
<keyword evidence="1 7" id="KW-0808">Transferase</keyword>
<dbReference type="RefSeq" id="WP_127763442.1">
    <property type="nucleotide sequence ID" value="NZ_SADE01000001.1"/>
</dbReference>
<comment type="similarity">
    <text evidence="7">Belongs to the GlnE family.</text>
</comment>
<keyword evidence="3 7" id="KW-0547">Nucleotide-binding</keyword>
<dbReference type="EC" id="2.7.7.89" evidence="7"/>
<dbReference type="NCBIfam" id="NF008292">
    <property type="entry name" value="PRK11072.1"/>
    <property type="match status" value="1"/>
</dbReference>
<dbReference type="Pfam" id="PF03710">
    <property type="entry name" value="GlnE"/>
    <property type="match status" value="2"/>
</dbReference>
<keyword evidence="2 7" id="KW-0548">Nucleotidyltransferase</keyword>
<proteinExistence type="inferred from homology"/>
<evidence type="ECO:0000256" key="8">
    <source>
        <dbReference type="SAM" id="MobiDB-lite"/>
    </source>
</evidence>
<gene>
    <name evidence="7" type="primary">glnE</name>
    <name evidence="11" type="ORF">EOI86_01835</name>
</gene>
<comment type="catalytic activity">
    <reaction evidence="7">
        <text>[glutamine synthetase]-L-tyrosine + ATP = [glutamine synthetase]-O(4)-(5'-adenylyl)-L-tyrosine + diphosphate</text>
        <dbReference type="Rhea" id="RHEA:18589"/>
        <dbReference type="Rhea" id="RHEA-COMP:10660"/>
        <dbReference type="Rhea" id="RHEA-COMP:10661"/>
        <dbReference type="ChEBI" id="CHEBI:30616"/>
        <dbReference type="ChEBI" id="CHEBI:33019"/>
        <dbReference type="ChEBI" id="CHEBI:46858"/>
        <dbReference type="ChEBI" id="CHEBI:83624"/>
        <dbReference type="EC" id="2.7.7.42"/>
    </reaction>
</comment>
<evidence type="ECO:0000259" key="10">
    <source>
        <dbReference type="Pfam" id="PF08335"/>
    </source>
</evidence>
<name>A0A3S3UQB9_9PROT</name>
<keyword evidence="6 7" id="KW-0511">Multifunctional enzyme</keyword>
<organism evidence="11 12">
    <name type="scientific">Hwanghaeella grinnelliae</name>
    <dbReference type="NCBI Taxonomy" id="2500179"/>
    <lineage>
        <taxon>Bacteria</taxon>
        <taxon>Pseudomonadati</taxon>
        <taxon>Pseudomonadota</taxon>
        <taxon>Alphaproteobacteria</taxon>
        <taxon>Rhodospirillales</taxon>
        <taxon>Rhodospirillaceae</taxon>
        <taxon>Hwanghaeella</taxon>
    </lineage>
</organism>
<dbReference type="GO" id="GO:0005524">
    <property type="term" value="F:ATP binding"/>
    <property type="evidence" value="ECO:0007669"/>
    <property type="project" value="UniProtKB-UniRule"/>
</dbReference>
<evidence type="ECO:0000256" key="5">
    <source>
        <dbReference type="ARBA" id="ARBA00022842"/>
    </source>
</evidence>
<evidence type="ECO:0000313" key="11">
    <source>
        <dbReference type="EMBL" id="RVU38070.1"/>
    </source>
</evidence>
<dbReference type="Gene3D" id="1.20.120.330">
    <property type="entry name" value="Nucleotidyltransferases domain 2"/>
    <property type="match status" value="2"/>
</dbReference>
<dbReference type="InterPro" id="IPR043519">
    <property type="entry name" value="NT_sf"/>
</dbReference>
<dbReference type="OrthoDB" id="9759366at2"/>